<dbReference type="EMBL" id="PDJG01000001">
    <property type="protein sequence ID" value="PFG32995.1"/>
    <property type="molecule type" value="Genomic_DNA"/>
</dbReference>
<accession>A0A2A9E3R1</accession>
<evidence type="ECO:0000313" key="2">
    <source>
        <dbReference type="Proteomes" id="UP000225548"/>
    </source>
</evidence>
<dbReference type="Proteomes" id="UP000225548">
    <property type="component" value="Unassembled WGS sequence"/>
</dbReference>
<comment type="caution">
    <text evidence="1">The sequence shown here is derived from an EMBL/GenBank/DDBJ whole genome shotgun (WGS) entry which is preliminary data.</text>
</comment>
<keyword evidence="2" id="KW-1185">Reference proteome</keyword>
<organism evidence="1 2">
    <name type="scientific">Sanguibacter antarcticus</name>
    <dbReference type="NCBI Taxonomy" id="372484"/>
    <lineage>
        <taxon>Bacteria</taxon>
        <taxon>Bacillati</taxon>
        <taxon>Actinomycetota</taxon>
        <taxon>Actinomycetes</taxon>
        <taxon>Micrococcales</taxon>
        <taxon>Sanguibacteraceae</taxon>
        <taxon>Sanguibacter</taxon>
    </lineage>
</organism>
<dbReference type="AlphaFoldDB" id="A0A2A9E3R1"/>
<name>A0A2A9E3R1_9MICO</name>
<dbReference type="RefSeq" id="WP_169925331.1">
    <property type="nucleotide sequence ID" value="NZ_PDJG01000001.1"/>
</dbReference>
<evidence type="ECO:0000313" key="1">
    <source>
        <dbReference type="EMBL" id="PFG32995.1"/>
    </source>
</evidence>
<proteinExistence type="predicted"/>
<reference evidence="1 2" key="1">
    <citation type="submission" date="2017-10" db="EMBL/GenBank/DDBJ databases">
        <title>Sequencing the genomes of 1000 actinobacteria strains.</title>
        <authorList>
            <person name="Klenk H.-P."/>
        </authorList>
    </citation>
    <scope>NUCLEOTIDE SEQUENCE [LARGE SCALE GENOMIC DNA]</scope>
    <source>
        <strain evidence="1 2">DSM 18966</strain>
    </source>
</reference>
<gene>
    <name evidence="1" type="ORF">ATL42_0847</name>
</gene>
<sequence length="46" mass="5133">MSTLSTWSADHVVQPVNPGLPYLLLWLALHPHAAAHVVRSRTVRPH</sequence>
<protein>
    <submittedName>
        <fullName evidence="1">Uncharacterized protein</fullName>
    </submittedName>
</protein>